<proteinExistence type="inferred from homology"/>
<dbReference type="EMBL" id="BMKX01000001">
    <property type="protein sequence ID" value="GGJ47809.1"/>
    <property type="molecule type" value="Genomic_DNA"/>
</dbReference>
<feature type="domain" description="FAD-binding" evidence="6">
    <location>
        <begin position="32"/>
        <end position="401"/>
    </location>
</feature>
<evidence type="ECO:0000256" key="3">
    <source>
        <dbReference type="ARBA" id="ARBA00022630"/>
    </source>
</evidence>
<dbReference type="Gene3D" id="3.50.50.60">
    <property type="entry name" value="FAD/NAD(P)-binding domain"/>
    <property type="match status" value="1"/>
</dbReference>
<dbReference type="InterPro" id="IPR036188">
    <property type="entry name" value="FAD/NAD-bd_sf"/>
</dbReference>
<evidence type="ECO:0000259" key="6">
    <source>
        <dbReference type="Pfam" id="PF01494"/>
    </source>
</evidence>
<dbReference type="PANTHER" id="PTHR43004">
    <property type="entry name" value="TRK SYSTEM POTASSIUM UPTAKE PROTEIN"/>
    <property type="match status" value="1"/>
</dbReference>
<dbReference type="InterPro" id="IPR038220">
    <property type="entry name" value="PHOX_C_sf"/>
</dbReference>
<dbReference type="RefSeq" id="WP_188683180.1">
    <property type="nucleotide sequence ID" value="NZ_BMKX01000001.1"/>
</dbReference>
<name>A0ABQ2D7K5_9MICC</name>
<dbReference type="InterPro" id="IPR002938">
    <property type="entry name" value="FAD-bd"/>
</dbReference>
<dbReference type="Gene3D" id="3.40.30.20">
    <property type="match status" value="1"/>
</dbReference>
<dbReference type="NCBIfam" id="NF006144">
    <property type="entry name" value="PRK08294.1"/>
    <property type="match status" value="1"/>
</dbReference>
<organism evidence="8 9">
    <name type="scientific">Glutamicibacter ardleyensis</name>
    <dbReference type="NCBI Taxonomy" id="225894"/>
    <lineage>
        <taxon>Bacteria</taxon>
        <taxon>Bacillati</taxon>
        <taxon>Actinomycetota</taxon>
        <taxon>Actinomycetes</taxon>
        <taxon>Micrococcales</taxon>
        <taxon>Micrococcaceae</taxon>
        <taxon>Glutamicibacter</taxon>
    </lineage>
</organism>
<keyword evidence="3" id="KW-0285">Flavoprotein</keyword>
<feature type="domain" description="Phenol hydroxylase-like C-terminal dimerisation" evidence="7">
    <location>
        <begin position="445"/>
        <end position="635"/>
    </location>
</feature>
<protein>
    <submittedName>
        <fullName evidence="8">Phenol 2-monooxygenase</fullName>
    </submittedName>
</protein>
<keyword evidence="5" id="KW-0560">Oxidoreductase</keyword>
<dbReference type="Proteomes" id="UP000606115">
    <property type="component" value="Unassembled WGS sequence"/>
</dbReference>
<keyword evidence="4" id="KW-0274">FAD</keyword>
<evidence type="ECO:0000256" key="5">
    <source>
        <dbReference type="ARBA" id="ARBA00023002"/>
    </source>
</evidence>
<comment type="similarity">
    <text evidence="2">Belongs to the PheA/TfdB FAD monooxygenase family.</text>
</comment>
<comment type="caution">
    <text evidence="8">The sequence shown here is derived from an EMBL/GenBank/DDBJ whole genome shotgun (WGS) entry which is preliminary data.</text>
</comment>
<dbReference type="GeneID" id="303302723"/>
<dbReference type="InterPro" id="IPR050641">
    <property type="entry name" value="RIFMO-like"/>
</dbReference>
<evidence type="ECO:0000256" key="2">
    <source>
        <dbReference type="ARBA" id="ARBA00007801"/>
    </source>
</evidence>
<evidence type="ECO:0000313" key="9">
    <source>
        <dbReference type="Proteomes" id="UP000606115"/>
    </source>
</evidence>
<dbReference type="SUPFAM" id="SSF54373">
    <property type="entry name" value="FAD-linked reductases, C-terminal domain"/>
    <property type="match status" value="1"/>
</dbReference>
<dbReference type="CDD" id="cd02979">
    <property type="entry name" value="PHOX_C"/>
    <property type="match status" value="1"/>
</dbReference>
<evidence type="ECO:0000256" key="4">
    <source>
        <dbReference type="ARBA" id="ARBA00022827"/>
    </source>
</evidence>
<evidence type="ECO:0000256" key="1">
    <source>
        <dbReference type="ARBA" id="ARBA00001974"/>
    </source>
</evidence>
<dbReference type="PANTHER" id="PTHR43004:SF19">
    <property type="entry name" value="BINDING MONOOXYGENASE, PUTATIVE (JCVI)-RELATED"/>
    <property type="match status" value="1"/>
</dbReference>
<dbReference type="PRINTS" id="PR00420">
    <property type="entry name" value="RNGMNOXGNASE"/>
</dbReference>
<dbReference type="Pfam" id="PF07976">
    <property type="entry name" value="Phe_hydrox_dim"/>
    <property type="match status" value="1"/>
</dbReference>
<evidence type="ECO:0000259" key="7">
    <source>
        <dbReference type="Pfam" id="PF07976"/>
    </source>
</evidence>
<comment type="cofactor">
    <cofactor evidence="1">
        <name>FAD</name>
        <dbReference type="ChEBI" id="CHEBI:57692"/>
    </cofactor>
</comment>
<reference evidence="9" key="1">
    <citation type="journal article" date="2019" name="Int. J. Syst. Evol. Microbiol.">
        <title>The Global Catalogue of Microorganisms (GCM) 10K type strain sequencing project: providing services to taxonomists for standard genome sequencing and annotation.</title>
        <authorList>
            <consortium name="The Broad Institute Genomics Platform"/>
            <consortium name="The Broad Institute Genome Sequencing Center for Infectious Disease"/>
            <person name="Wu L."/>
            <person name="Ma J."/>
        </authorList>
    </citation>
    <scope>NUCLEOTIDE SEQUENCE [LARGE SCALE GENOMIC DNA]</scope>
    <source>
        <strain evidence="9">CGMCC 1.3685</strain>
    </source>
</reference>
<dbReference type="SUPFAM" id="SSF52833">
    <property type="entry name" value="Thioredoxin-like"/>
    <property type="match status" value="1"/>
</dbReference>
<gene>
    <name evidence="8" type="ORF">GCM10007173_03080</name>
</gene>
<dbReference type="InterPro" id="IPR012941">
    <property type="entry name" value="Phe_hydrox_C_dim_dom"/>
</dbReference>
<sequence length="640" mass="70583">MQYYENGYRPGDPEVRPALTLEASSEVLPTQVDVLVVGTGPAGAVLSAQLSEFEEITTLIVERNAEPLKLGHADGVACRTVEMFNAFGLADRLIREAYAVNETVFWRPDENQRENISRSGRVKDVAEGLSEYPHLIVNQARLQEFLFEKMRKNPSRLAPHYGVELLSVEDTGHGDYPLRAQLRRGGEAGGEFTVNAKFVVGADGARSIVRRSLGIKLEGDAKNHAWGVMDILATTTFPDIRFKAAIQSADGGNILLIPREGGHMVRLYVDLGKLNPADREARNRFTSEQLIDTARRIMHPYTLEIKEIAWWSVYEVGQRLASRFDNVNAESPKDALPRIFIAGDACHTHSAKAGQGMNVSMQDAFNLGWKLAAVLRGQSPHCLLRTYSQERQIIAQELIDFDTKWSKTMSTAPKDPNHPEAGGMDPEEVQAQFVQGGRFTAGFGTKYTRSLLTGDTEDQALAAGFPVGERFYSSPVTRIADARQIGLGHTAKADGRWRLYAFADHDASGQSPKFDALMEFLAQDARSPLKMFTAPGSAIDSVFDLKGIFQGSHTETTVAHLPAVLLPRVGSLQLTDYEKAYCSELEDGQEIFEARLVNREHGALVVVRPDQYVAQVLPLTATGELTEFFSAFMNPALVQA</sequence>
<dbReference type="SUPFAM" id="SSF51905">
    <property type="entry name" value="FAD/NAD(P)-binding domain"/>
    <property type="match status" value="1"/>
</dbReference>
<evidence type="ECO:0000313" key="8">
    <source>
        <dbReference type="EMBL" id="GGJ47809.1"/>
    </source>
</evidence>
<dbReference type="Gene3D" id="3.30.9.10">
    <property type="entry name" value="D-Amino Acid Oxidase, subunit A, domain 2"/>
    <property type="match status" value="1"/>
</dbReference>
<accession>A0ABQ2D7K5</accession>
<dbReference type="InterPro" id="IPR036249">
    <property type="entry name" value="Thioredoxin-like_sf"/>
</dbReference>
<dbReference type="Pfam" id="PF01494">
    <property type="entry name" value="FAD_binding_3"/>
    <property type="match status" value="1"/>
</dbReference>
<keyword evidence="9" id="KW-1185">Reference proteome</keyword>